<gene>
    <name evidence="2" type="ORF">FSCOSCO3_A023974</name>
</gene>
<dbReference type="EMBL" id="CAWUFR010001226">
    <property type="protein sequence ID" value="CAK6983195.1"/>
    <property type="molecule type" value="Genomic_DNA"/>
</dbReference>
<name>A0AAV1QJ74_SCOSC</name>
<feature type="transmembrane region" description="Helical" evidence="1">
    <location>
        <begin position="12"/>
        <end position="31"/>
    </location>
</feature>
<keyword evidence="3" id="KW-1185">Reference proteome</keyword>
<proteinExistence type="predicted"/>
<keyword evidence="1" id="KW-0472">Membrane</keyword>
<organism evidence="2 3">
    <name type="scientific">Scomber scombrus</name>
    <name type="common">Atlantic mackerel</name>
    <name type="synonym">Scomber vernalis</name>
    <dbReference type="NCBI Taxonomy" id="13677"/>
    <lineage>
        <taxon>Eukaryota</taxon>
        <taxon>Metazoa</taxon>
        <taxon>Chordata</taxon>
        <taxon>Craniata</taxon>
        <taxon>Vertebrata</taxon>
        <taxon>Euteleostomi</taxon>
        <taxon>Actinopterygii</taxon>
        <taxon>Neopterygii</taxon>
        <taxon>Teleostei</taxon>
        <taxon>Neoteleostei</taxon>
        <taxon>Acanthomorphata</taxon>
        <taxon>Pelagiaria</taxon>
        <taxon>Scombriformes</taxon>
        <taxon>Scombridae</taxon>
        <taxon>Scomber</taxon>
    </lineage>
</organism>
<accession>A0AAV1QJ74</accession>
<evidence type="ECO:0000256" key="1">
    <source>
        <dbReference type="SAM" id="Phobius"/>
    </source>
</evidence>
<dbReference type="Proteomes" id="UP001314229">
    <property type="component" value="Unassembled WGS sequence"/>
</dbReference>
<comment type="caution">
    <text evidence="2">The sequence shown here is derived from an EMBL/GenBank/DDBJ whole genome shotgun (WGS) entry which is preliminary data.</text>
</comment>
<protein>
    <submittedName>
        <fullName evidence="2">Uncharacterized protein</fullName>
    </submittedName>
</protein>
<dbReference type="AlphaFoldDB" id="A0AAV1QJ74"/>
<sequence length="108" mass="12015">MKVKVTAAFTPGASVAAAAAFCILLWMLEVLKELHVTRIKKPAVQQQLDHLPGSTWMREIVACGAALLYLRRRRPRRRMWVHGILQGHDQHGEGAAAGWREVPAVLQA</sequence>
<feature type="transmembrane region" description="Helical" evidence="1">
    <location>
        <begin position="51"/>
        <end position="70"/>
    </location>
</feature>
<reference evidence="2 3" key="1">
    <citation type="submission" date="2024-01" db="EMBL/GenBank/DDBJ databases">
        <authorList>
            <person name="Alioto T."/>
            <person name="Alioto T."/>
            <person name="Gomez Garrido J."/>
        </authorList>
    </citation>
    <scope>NUCLEOTIDE SEQUENCE [LARGE SCALE GENOMIC DNA]</scope>
</reference>
<keyword evidence="1" id="KW-0812">Transmembrane</keyword>
<evidence type="ECO:0000313" key="2">
    <source>
        <dbReference type="EMBL" id="CAK6983195.1"/>
    </source>
</evidence>
<evidence type="ECO:0000313" key="3">
    <source>
        <dbReference type="Proteomes" id="UP001314229"/>
    </source>
</evidence>
<keyword evidence="1" id="KW-1133">Transmembrane helix</keyword>